<feature type="compositionally biased region" description="Low complexity" evidence="1">
    <location>
        <begin position="71"/>
        <end position="89"/>
    </location>
</feature>
<dbReference type="InterPro" id="IPR006621">
    <property type="entry name" value="Nose-resist-to-fluoxetine_N"/>
</dbReference>
<evidence type="ECO:0000256" key="2">
    <source>
        <dbReference type="SAM" id="Phobius"/>
    </source>
</evidence>
<proteinExistence type="predicted"/>
<accession>A0AAQ4EBE2</accession>
<dbReference type="AlphaFoldDB" id="A0AAQ4EBE2"/>
<feature type="transmembrane region" description="Helical" evidence="2">
    <location>
        <begin position="380"/>
        <end position="398"/>
    </location>
</feature>
<organism evidence="4 5">
    <name type="scientific">Amblyomma americanum</name>
    <name type="common">Lone star tick</name>
    <dbReference type="NCBI Taxonomy" id="6943"/>
    <lineage>
        <taxon>Eukaryota</taxon>
        <taxon>Metazoa</taxon>
        <taxon>Ecdysozoa</taxon>
        <taxon>Arthropoda</taxon>
        <taxon>Chelicerata</taxon>
        <taxon>Arachnida</taxon>
        <taxon>Acari</taxon>
        <taxon>Parasitiformes</taxon>
        <taxon>Ixodida</taxon>
        <taxon>Ixodoidea</taxon>
        <taxon>Ixodidae</taxon>
        <taxon>Amblyomminae</taxon>
        <taxon>Amblyomma</taxon>
    </lineage>
</organism>
<keyword evidence="2" id="KW-0812">Transmembrane</keyword>
<dbReference type="InterPro" id="IPR002656">
    <property type="entry name" value="Acyl_transf_3_dom"/>
</dbReference>
<dbReference type="Pfam" id="PF01757">
    <property type="entry name" value="Acyl_transf_3"/>
    <property type="match status" value="1"/>
</dbReference>
<keyword evidence="5" id="KW-1185">Reference proteome</keyword>
<sequence>MEAWATSVRLSTATEKPEYFVTTHAFPESLPESRTTRDGAAAAQMPGTSGGRASEREGAVAVATSPATLGSAHATTAASDASSDSTNSTLRSAPSSSFAPAVTKPSTTEAMTASTMRPTKKARFFDNIRSTIKQLTSTGGGGFTRQLLEADISADCVLGLLQFMRAFRELEPWALRLFDATAKYPTGFLQATSAELGAYDECIETVVRDEDGAEKVRGQYCNMRLSITDEDSFLEEILPAIAFTHRRASKFGSYFVDKKLPGLRLGLCFVSSCSAQDLTNIAQTMAGNRAKIVVDNCVTSVDDGISGTQAGIIAYLAILAMVIVAATGLDLLTERWDKNRKNAIPYKCAMAFSALSNSRLIMGINKDKNSDNYSFRFMHGIRFLSIFWICLGHSYGTISENFSRMLNAVQYFERWETLIVTAGYLAVDTFFFLSGFLLNYTLSRQHRNRAVVTVVAIIRRYVRITVPLFFMLMCMYLLPLIASGPNSKDLYNRFYAEIRKHWWDLLFLMRNWRADQEVTILPHLWYLSIDYQLFLVGVVVIQVLKT</sequence>
<dbReference type="Proteomes" id="UP001321473">
    <property type="component" value="Unassembled WGS sequence"/>
</dbReference>
<feature type="compositionally biased region" description="Polar residues" evidence="1">
    <location>
        <begin position="90"/>
        <end position="116"/>
    </location>
</feature>
<evidence type="ECO:0000313" key="4">
    <source>
        <dbReference type="EMBL" id="KAK8771994.1"/>
    </source>
</evidence>
<name>A0AAQ4EBE2_AMBAM</name>
<dbReference type="Pfam" id="PF20146">
    <property type="entry name" value="NRF"/>
    <property type="match status" value="1"/>
</dbReference>
<dbReference type="PANTHER" id="PTHR11161">
    <property type="entry name" value="O-ACYLTRANSFERASE"/>
    <property type="match status" value="1"/>
</dbReference>
<evidence type="ECO:0000256" key="1">
    <source>
        <dbReference type="SAM" id="MobiDB-lite"/>
    </source>
</evidence>
<dbReference type="InterPro" id="IPR052728">
    <property type="entry name" value="O2_lipid_transport_reg"/>
</dbReference>
<feature type="transmembrane region" description="Helical" evidence="2">
    <location>
        <begin position="312"/>
        <end position="332"/>
    </location>
</feature>
<feature type="transmembrane region" description="Helical" evidence="2">
    <location>
        <begin position="524"/>
        <end position="544"/>
    </location>
</feature>
<dbReference type="SMART" id="SM00703">
    <property type="entry name" value="NRF"/>
    <property type="match status" value="1"/>
</dbReference>
<comment type="caution">
    <text evidence="4">The sequence shown here is derived from an EMBL/GenBank/DDBJ whole genome shotgun (WGS) entry which is preliminary data.</text>
</comment>
<keyword evidence="2" id="KW-1133">Transmembrane helix</keyword>
<feature type="transmembrane region" description="Helical" evidence="2">
    <location>
        <begin position="418"/>
        <end position="440"/>
    </location>
</feature>
<gene>
    <name evidence="4" type="ORF">V5799_024760</name>
</gene>
<feature type="domain" description="Nose resistant-to-fluoxetine protein N-terminal" evidence="3">
    <location>
        <begin position="153"/>
        <end position="300"/>
    </location>
</feature>
<evidence type="ECO:0000259" key="3">
    <source>
        <dbReference type="SMART" id="SM00703"/>
    </source>
</evidence>
<reference evidence="4 5" key="1">
    <citation type="journal article" date="2023" name="Arcadia Sci">
        <title>De novo assembly of a long-read Amblyomma americanum tick genome.</title>
        <authorList>
            <person name="Chou S."/>
            <person name="Poskanzer K.E."/>
            <person name="Rollins M."/>
            <person name="Thuy-Boun P.S."/>
        </authorList>
    </citation>
    <scope>NUCLEOTIDE SEQUENCE [LARGE SCALE GENOMIC DNA]</scope>
    <source>
        <strain evidence="4">F_SG_1</strain>
        <tissue evidence="4">Salivary glands</tissue>
    </source>
</reference>
<feature type="transmembrane region" description="Helical" evidence="2">
    <location>
        <begin position="461"/>
        <end position="482"/>
    </location>
</feature>
<dbReference type="PANTHER" id="PTHR11161:SF0">
    <property type="entry name" value="O-ACYLTRANSFERASE LIKE PROTEIN"/>
    <property type="match status" value="1"/>
</dbReference>
<feature type="region of interest" description="Disordered" evidence="1">
    <location>
        <begin position="23"/>
        <end position="116"/>
    </location>
</feature>
<dbReference type="EMBL" id="JARKHS020018990">
    <property type="protein sequence ID" value="KAK8771994.1"/>
    <property type="molecule type" value="Genomic_DNA"/>
</dbReference>
<keyword evidence="2" id="KW-0472">Membrane</keyword>
<protein>
    <recommendedName>
        <fullName evidence="3">Nose resistant-to-fluoxetine protein N-terminal domain-containing protein</fullName>
    </recommendedName>
</protein>
<evidence type="ECO:0000313" key="5">
    <source>
        <dbReference type="Proteomes" id="UP001321473"/>
    </source>
</evidence>
<dbReference type="GO" id="GO:0016747">
    <property type="term" value="F:acyltransferase activity, transferring groups other than amino-acyl groups"/>
    <property type="evidence" value="ECO:0007669"/>
    <property type="project" value="InterPro"/>
</dbReference>